<keyword evidence="2" id="KW-1185">Reference proteome</keyword>
<sequence>MRGQGALGRLQVLRRILGDPRITVNNTNSVYVPIRFSSDATKVTIGNITKELKTPRNPELVPVGYLSAENSQSWLTHLRWLLQKDQLGQDVFLIGPPGPLRRSLAMSYLQLTQR</sequence>
<organism evidence="1 2">
    <name type="scientific">Meganyctiphanes norvegica</name>
    <name type="common">Northern krill</name>
    <name type="synonym">Thysanopoda norvegica</name>
    <dbReference type="NCBI Taxonomy" id="48144"/>
    <lineage>
        <taxon>Eukaryota</taxon>
        <taxon>Metazoa</taxon>
        <taxon>Ecdysozoa</taxon>
        <taxon>Arthropoda</taxon>
        <taxon>Crustacea</taxon>
        <taxon>Multicrustacea</taxon>
        <taxon>Malacostraca</taxon>
        <taxon>Eumalacostraca</taxon>
        <taxon>Eucarida</taxon>
        <taxon>Euphausiacea</taxon>
        <taxon>Euphausiidae</taxon>
        <taxon>Meganyctiphanes</taxon>
    </lineage>
</organism>
<dbReference type="InterPro" id="IPR039891">
    <property type="entry name" value="VWA8"/>
</dbReference>
<evidence type="ECO:0000313" key="2">
    <source>
        <dbReference type="Proteomes" id="UP001497623"/>
    </source>
</evidence>
<dbReference type="PANTHER" id="PTHR21610">
    <property type="entry name" value="VON WILLEBRAND FACTOR A DOMAIN-CONTAINING PROTEIN 8"/>
    <property type="match status" value="1"/>
</dbReference>
<accession>A0AAV2R593</accession>
<protein>
    <submittedName>
        <fullName evidence="1">Uncharacterized protein</fullName>
    </submittedName>
</protein>
<dbReference type="GO" id="GO:0005737">
    <property type="term" value="C:cytoplasm"/>
    <property type="evidence" value="ECO:0007669"/>
    <property type="project" value="TreeGrafter"/>
</dbReference>
<dbReference type="PANTHER" id="PTHR21610:SF9">
    <property type="entry name" value="VON WILLEBRAND FACTOR A DOMAIN-CONTAINING PROTEIN 8"/>
    <property type="match status" value="1"/>
</dbReference>
<feature type="non-terminal residue" evidence="1">
    <location>
        <position position="114"/>
    </location>
</feature>
<name>A0AAV2R593_MEGNR</name>
<dbReference type="EMBL" id="CAXKWB010015326">
    <property type="protein sequence ID" value="CAL4113350.1"/>
    <property type="molecule type" value="Genomic_DNA"/>
</dbReference>
<dbReference type="AlphaFoldDB" id="A0AAV2R593"/>
<dbReference type="Proteomes" id="UP001497623">
    <property type="component" value="Unassembled WGS sequence"/>
</dbReference>
<evidence type="ECO:0000313" key="1">
    <source>
        <dbReference type="EMBL" id="CAL4113350.1"/>
    </source>
</evidence>
<comment type="caution">
    <text evidence="1">The sequence shown here is derived from an EMBL/GenBank/DDBJ whole genome shotgun (WGS) entry which is preliminary data.</text>
</comment>
<proteinExistence type="predicted"/>
<gene>
    <name evidence="1" type="ORF">MNOR_LOCUS20101</name>
</gene>
<reference evidence="1 2" key="1">
    <citation type="submission" date="2024-05" db="EMBL/GenBank/DDBJ databases">
        <authorList>
            <person name="Wallberg A."/>
        </authorList>
    </citation>
    <scope>NUCLEOTIDE SEQUENCE [LARGE SCALE GENOMIC DNA]</scope>
</reference>